<name>A0ABV7NS80_9PSEU</name>
<evidence type="ECO:0000313" key="2">
    <source>
        <dbReference type="Proteomes" id="UP001595645"/>
    </source>
</evidence>
<dbReference type="Proteomes" id="UP001595645">
    <property type="component" value="Unassembled WGS sequence"/>
</dbReference>
<dbReference type="NCBIfam" id="NF047719">
    <property type="entry name" value="SCO6745_fam_HTH"/>
    <property type="match status" value="1"/>
</dbReference>
<organism evidence="1 2">
    <name type="scientific">Amycolatopsis speibonae</name>
    <dbReference type="NCBI Taxonomy" id="1450224"/>
    <lineage>
        <taxon>Bacteria</taxon>
        <taxon>Bacillati</taxon>
        <taxon>Actinomycetota</taxon>
        <taxon>Actinomycetes</taxon>
        <taxon>Pseudonocardiales</taxon>
        <taxon>Pseudonocardiaceae</taxon>
        <taxon>Amycolatopsis</taxon>
    </lineage>
</organism>
<keyword evidence="2" id="KW-1185">Reference proteome</keyword>
<dbReference type="EMBL" id="JBHRWK010000014">
    <property type="protein sequence ID" value="MFC3449636.1"/>
    <property type="molecule type" value="Genomic_DNA"/>
</dbReference>
<proteinExistence type="predicted"/>
<evidence type="ECO:0008006" key="3">
    <source>
        <dbReference type="Google" id="ProtNLM"/>
    </source>
</evidence>
<sequence length="259" mass="27848">MGDEAAVEVAREIRGAVQVLGGKFMTSPELAEVEAEVGLPPRTLYLRGRSAVLGDPPPKVVAELFGIFPSWLFEFALPPAMAALDAASAVRAYARSSAKWAHVSLSGADDPGRLADLLFRLVDAADASGLALFAGWQLADRPEDDVERLAFALMVFREFRGGVHFAALRAVGLTVSEAVVADPEGGPGRLLRTAWSEEAAGELIATAEAKGDLRERWRYAEHLTDQRVAELLAVTLTDDEQGELQWRLAALRDVSALIS</sequence>
<accession>A0ABV7NS80</accession>
<evidence type="ECO:0000313" key="1">
    <source>
        <dbReference type="EMBL" id="MFC3449636.1"/>
    </source>
</evidence>
<dbReference type="InterPro" id="IPR054058">
    <property type="entry name" value="HTH_67"/>
</dbReference>
<protein>
    <recommendedName>
        <fullName evidence="3">XRE family transcriptional regulator</fullName>
    </recommendedName>
</protein>
<dbReference type="RefSeq" id="WP_378238335.1">
    <property type="nucleotide sequence ID" value="NZ_JBHRWK010000014.1"/>
</dbReference>
<gene>
    <name evidence="1" type="ORF">ACFOSH_09355</name>
</gene>
<comment type="caution">
    <text evidence="1">The sequence shown here is derived from an EMBL/GenBank/DDBJ whole genome shotgun (WGS) entry which is preliminary data.</text>
</comment>
<reference evidence="2" key="1">
    <citation type="journal article" date="2019" name="Int. J. Syst. Evol. Microbiol.">
        <title>The Global Catalogue of Microorganisms (GCM) 10K type strain sequencing project: providing services to taxonomists for standard genome sequencing and annotation.</title>
        <authorList>
            <consortium name="The Broad Institute Genomics Platform"/>
            <consortium name="The Broad Institute Genome Sequencing Center for Infectious Disease"/>
            <person name="Wu L."/>
            <person name="Ma J."/>
        </authorList>
    </citation>
    <scope>NUCLEOTIDE SEQUENCE [LARGE SCALE GENOMIC DNA]</scope>
    <source>
        <strain evidence="2">CGMCC 4.7676</strain>
    </source>
</reference>
<dbReference type="Pfam" id="PF21863">
    <property type="entry name" value="HTH_67"/>
    <property type="match status" value="1"/>
</dbReference>